<name>A0A9Q3K6U6_9BASI</name>
<accession>A0A9Q3K6U6</accession>
<reference evidence="1" key="1">
    <citation type="submission" date="2021-03" db="EMBL/GenBank/DDBJ databases">
        <title>Draft genome sequence of rust myrtle Austropuccinia psidii MF-1, a brazilian biotype.</title>
        <authorList>
            <person name="Quecine M.C."/>
            <person name="Pachon D.M.R."/>
            <person name="Bonatelli M.L."/>
            <person name="Correr F.H."/>
            <person name="Franceschini L.M."/>
            <person name="Leite T.F."/>
            <person name="Margarido G.R.A."/>
            <person name="Almeida C.A."/>
            <person name="Ferrarezi J.A."/>
            <person name="Labate C.A."/>
        </authorList>
    </citation>
    <scope>NUCLEOTIDE SEQUENCE</scope>
    <source>
        <strain evidence="1">MF-1</strain>
    </source>
</reference>
<proteinExistence type="predicted"/>
<organism evidence="1 2">
    <name type="scientific">Austropuccinia psidii MF-1</name>
    <dbReference type="NCBI Taxonomy" id="1389203"/>
    <lineage>
        <taxon>Eukaryota</taxon>
        <taxon>Fungi</taxon>
        <taxon>Dikarya</taxon>
        <taxon>Basidiomycota</taxon>
        <taxon>Pucciniomycotina</taxon>
        <taxon>Pucciniomycetes</taxon>
        <taxon>Pucciniales</taxon>
        <taxon>Sphaerophragmiaceae</taxon>
        <taxon>Austropuccinia</taxon>
    </lineage>
</organism>
<evidence type="ECO:0000313" key="1">
    <source>
        <dbReference type="EMBL" id="MBW0575933.1"/>
    </source>
</evidence>
<dbReference type="Proteomes" id="UP000765509">
    <property type="component" value="Unassembled WGS sequence"/>
</dbReference>
<protein>
    <submittedName>
        <fullName evidence="1">Uncharacterized protein</fullName>
    </submittedName>
</protein>
<dbReference type="OrthoDB" id="3269001at2759"/>
<evidence type="ECO:0000313" key="2">
    <source>
        <dbReference type="Proteomes" id="UP000765509"/>
    </source>
</evidence>
<sequence length="442" mass="50280">MCVAHNVTHFTKLNWPQKNVHTSPPSQAINAILNFSTFKKSINSPTFTLSPKKGLQQATFESMDKFNYGVRHLFVILKQHLFHNKSVHGSRGYSIFKLLSPKSSIKIWSISRLVQSPWKQDFRQATFNGDLSALLFNFQPGEWFQPKYTFLAGIIPSPNQPYMITINNVLKPLIQELIQLNNSIVITTPNYPQGQRVIVKLVGLIGHIVATHKAGGFMSHSAKYFCAWCELQDHERDQLKLGNIRKGTSVLGASRQWKDARTTRVQQMLSKTNGIRWSEINRLPYWDPVKNILLGVVNNWYEGVLQNHLRYRWGFDLNSIWKQISPSDLSGSGSDQTMEDQFLSENEDNNKVKGYLSEALIENIRKRNKEVTVPQGVSHIPSTRGTPKTGNLKANEWASLFGIYLPLIVLDLFWDVGPSNHLILFNIGALIVKASLYSSYKV</sequence>
<comment type="caution">
    <text evidence="1">The sequence shown here is derived from an EMBL/GenBank/DDBJ whole genome shotgun (WGS) entry which is preliminary data.</text>
</comment>
<keyword evidence="2" id="KW-1185">Reference proteome</keyword>
<dbReference type="AlphaFoldDB" id="A0A9Q3K6U6"/>
<dbReference type="EMBL" id="AVOT02097288">
    <property type="protein sequence ID" value="MBW0575933.1"/>
    <property type="molecule type" value="Genomic_DNA"/>
</dbReference>
<gene>
    <name evidence="1" type="ORF">O181_115648</name>
</gene>